<feature type="binding site" evidence="4">
    <location>
        <position position="353"/>
    </location>
    <ligand>
        <name>Mn(2+)</name>
        <dbReference type="ChEBI" id="CHEBI:29035"/>
        <label>1</label>
    </ligand>
</feature>
<dbReference type="EC" id="5.4.2.7" evidence="4 5"/>
<dbReference type="AlphaFoldDB" id="A0A6L7G5V8"/>
<dbReference type="GO" id="GO:0030145">
    <property type="term" value="F:manganese ion binding"/>
    <property type="evidence" value="ECO:0007669"/>
    <property type="project" value="UniProtKB-UniRule"/>
</dbReference>
<dbReference type="GO" id="GO:0006018">
    <property type="term" value="P:2-deoxyribose 1-phosphate catabolic process"/>
    <property type="evidence" value="ECO:0007669"/>
    <property type="project" value="UniProtKB-UniRule"/>
</dbReference>
<accession>A0A6L7G5V8</accession>
<reference evidence="7 8" key="1">
    <citation type="submission" date="2019-12" db="EMBL/GenBank/DDBJ databases">
        <authorList>
            <person name="Li M."/>
        </authorList>
    </citation>
    <scope>NUCLEOTIDE SEQUENCE [LARGE SCALE GENOMIC DNA]</scope>
    <source>
        <strain evidence="7 8">GBMRC 2024</strain>
    </source>
</reference>
<dbReference type="EMBL" id="WUMU01000015">
    <property type="protein sequence ID" value="MXN18868.1"/>
    <property type="molecule type" value="Genomic_DNA"/>
</dbReference>
<dbReference type="Gene3D" id="3.40.720.10">
    <property type="entry name" value="Alkaline Phosphatase, subunit A"/>
    <property type="match status" value="1"/>
</dbReference>
<dbReference type="GO" id="GO:0008973">
    <property type="term" value="F:phosphopentomutase activity"/>
    <property type="evidence" value="ECO:0007669"/>
    <property type="project" value="UniProtKB-UniRule"/>
</dbReference>
<comment type="pathway">
    <text evidence="4">Carbohydrate degradation; 2-deoxy-D-ribose 1-phosphate degradation; D-glyceraldehyde 3-phosphate and acetaldehyde from 2-deoxy-alpha-D-ribose 1-phosphate: step 1/2.</text>
</comment>
<dbReference type="NCBIfam" id="NF003766">
    <property type="entry name" value="PRK05362.1"/>
    <property type="match status" value="1"/>
</dbReference>
<keyword evidence="4" id="KW-0963">Cytoplasm</keyword>
<comment type="function">
    <text evidence="4">Isomerase that catalyzes the conversion of deoxy-ribose 1-phosphate (dRib-1-P) and ribose 1-phosphate (Rib-1-P) to deoxy-ribose 5-phosphate (dRib-5-P) and ribose 5-phosphate (Rib-5-P), respectively.</text>
</comment>
<name>A0A6L7G5V8_9RHOB</name>
<comment type="similarity">
    <text evidence="1 4">Belongs to the phosphopentomutase family.</text>
</comment>
<keyword evidence="8" id="KW-1185">Reference proteome</keyword>
<dbReference type="PANTHER" id="PTHR21110">
    <property type="entry name" value="PHOSPHOPENTOMUTASE"/>
    <property type="match status" value="1"/>
</dbReference>
<dbReference type="GO" id="GO:0006015">
    <property type="term" value="P:5-phosphoribose 1-diphosphate biosynthetic process"/>
    <property type="evidence" value="ECO:0007669"/>
    <property type="project" value="UniProtKB-UniPathway"/>
</dbReference>
<dbReference type="UniPathway" id="UPA00087">
    <property type="reaction ID" value="UER00173"/>
</dbReference>
<comment type="subcellular location">
    <subcellularLocation>
        <location evidence="4">Cytoplasm</location>
    </subcellularLocation>
</comment>
<protein>
    <recommendedName>
        <fullName evidence="4 5">Phosphopentomutase</fullName>
        <ecNumber evidence="4 5">5.4.2.7</ecNumber>
    </recommendedName>
    <alternativeName>
        <fullName evidence="4">Phosphodeoxyribomutase</fullName>
    </alternativeName>
</protein>
<dbReference type="RefSeq" id="WP_160894988.1">
    <property type="nucleotide sequence ID" value="NZ_WUMU01000015.1"/>
</dbReference>
<evidence type="ECO:0000256" key="1">
    <source>
        <dbReference type="ARBA" id="ARBA00010373"/>
    </source>
</evidence>
<gene>
    <name evidence="4" type="primary">deoB</name>
    <name evidence="7" type="ORF">GR170_13540</name>
</gene>
<dbReference type="GO" id="GO:0043094">
    <property type="term" value="P:metabolic compound salvage"/>
    <property type="evidence" value="ECO:0007669"/>
    <property type="project" value="UniProtKB-UniRule"/>
</dbReference>
<comment type="catalytic activity">
    <reaction evidence="4">
        <text>2-deoxy-alpha-D-ribose 1-phosphate = 2-deoxy-D-ribose 5-phosphate</text>
        <dbReference type="Rhea" id="RHEA:27658"/>
        <dbReference type="ChEBI" id="CHEBI:57259"/>
        <dbReference type="ChEBI" id="CHEBI:62877"/>
        <dbReference type="EC" id="5.4.2.7"/>
    </reaction>
</comment>
<keyword evidence="4 7" id="KW-0413">Isomerase</keyword>
<proteinExistence type="inferred from homology"/>
<dbReference type="PANTHER" id="PTHR21110:SF0">
    <property type="entry name" value="PHOSPHOPENTOMUTASE"/>
    <property type="match status" value="1"/>
</dbReference>
<feature type="binding site" evidence="4">
    <location>
        <position position="317"/>
    </location>
    <ligand>
        <name>Mn(2+)</name>
        <dbReference type="ChEBI" id="CHEBI:29035"/>
        <label>2</label>
    </ligand>
</feature>
<evidence type="ECO:0000256" key="3">
    <source>
        <dbReference type="ARBA" id="ARBA00023211"/>
    </source>
</evidence>
<dbReference type="InterPro" id="IPR006124">
    <property type="entry name" value="Metalloenzyme"/>
</dbReference>
<dbReference type="Gene3D" id="3.30.70.1250">
    <property type="entry name" value="Phosphopentomutase"/>
    <property type="match status" value="1"/>
</dbReference>
<dbReference type="InterPro" id="IPR010045">
    <property type="entry name" value="DeoB"/>
</dbReference>
<dbReference type="InterPro" id="IPR024052">
    <property type="entry name" value="Phosphopentomutase_DeoB_cap_sf"/>
</dbReference>
<evidence type="ECO:0000259" key="6">
    <source>
        <dbReference type="Pfam" id="PF01676"/>
    </source>
</evidence>
<dbReference type="SUPFAM" id="SSF53649">
    <property type="entry name" value="Alkaline phosphatase-like"/>
    <property type="match status" value="1"/>
</dbReference>
<dbReference type="GO" id="GO:0005829">
    <property type="term" value="C:cytosol"/>
    <property type="evidence" value="ECO:0007669"/>
    <property type="project" value="TreeGrafter"/>
</dbReference>
<evidence type="ECO:0000313" key="8">
    <source>
        <dbReference type="Proteomes" id="UP000477911"/>
    </source>
</evidence>
<feature type="domain" description="Metalloenzyme" evidence="6">
    <location>
        <begin position="7"/>
        <end position="380"/>
    </location>
</feature>
<evidence type="ECO:0000313" key="7">
    <source>
        <dbReference type="EMBL" id="MXN18868.1"/>
    </source>
</evidence>
<dbReference type="PIRSF" id="PIRSF001491">
    <property type="entry name" value="Ppentomutase"/>
    <property type="match status" value="1"/>
</dbReference>
<comment type="cofactor">
    <cofactor evidence="4">
        <name>Mn(2+)</name>
        <dbReference type="ChEBI" id="CHEBI:29035"/>
    </cofactor>
    <text evidence="4">Binds 2 manganese ions.</text>
</comment>
<dbReference type="InterPro" id="IPR017850">
    <property type="entry name" value="Alkaline_phosphatase_core_sf"/>
</dbReference>
<evidence type="ECO:0000256" key="5">
    <source>
        <dbReference type="NCBIfam" id="TIGR01696"/>
    </source>
</evidence>
<feature type="binding site" evidence="4">
    <location>
        <position position="354"/>
    </location>
    <ligand>
        <name>Mn(2+)</name>
        <dbReference type="ChEBI" id="CHEBI:29035"/>
        <label>1</label>
    </ligand>
</feature>
<comment type="catalytic activity">
    <reaction evidence="4">
        <text>alpha-D-ribose 1-phosphate = D-ribose 5-phosphate</text>
        <dbReference type="Rhea" id="RHEA:18793"/>
        <dbReference type="ChEBI" id="CHEBI:57720"/>
        <dbReference type="ChEBI" id="CHEBI:78346"/>
        <dbReference type="EC" id="5.4.2.7"/>
    </reaction>
</comment>
<dbReference type="GO" id="GO:0009117">
    <property type="term" value="P:nucleotide metabolic process"/>
    <property type="evidence" value="ECO:0007669"/>
    <property type="project" value="UniProtKB-UniRule"/>
</dbReference>
<dbReference type="HAMAP" id="MF_00740">
    <property type="entry name" value="Phosphopentomut"/>
    <property type="match status" value="1"/>
</dbReference>
<comment type="caution">
    <text evidence="7">The sequence shown here is derived from an EMBL/GenBank/DDBJ whole genome shotgun (WGS) entry which is preliminary data.</text>
</comment>
<feature type="binding site" evidence="4">
    <location>
        <position position="14"/>
    </location>
    <ligand>
        <name>Mn(2+)</name>
        <dbReference type="ChEBI" id="CHEBI:29035"/>
        <label>1</label>
    </ligand>
</feature>
<dbReference type="Proteomes" id="UP000477911">
    <property type="component" value="Unassembled WGS sequence"/>
</dbReference>
<dbReference type="GO" id="GO:0000287">
    <property type="term" value="F:magnesium ion binding"/>
    <property type="evidence" value="ECO:0007669"/>
    <property type="project" value="UniProtKB-UniRule"/>
</dbReference>
<dbReference type="Pfam" id="PF01676">
    <property type="entry name" value="Metalloenzyme"/>
    <property type="match status" value="1"/>
</dbReference>
<keyword evidence="3 4" id="KW-0464">Manganese</keyword>
<dbReference type="NCBIfam" id="TIGR01696">
    <property type="entry name" value="deoB"/>
    <property type="match status" value="1"/>
</dbReference>
<organism evidence="7 8">
    <name type="scientific">Pseudooceanicola albus</name>
    <dbReference type="NCBI Taxonomy" id="2692189"/>
    <lineage>
        <taxon>Bacteria</taxon>
        <taxon>Pseudomonadati</taxon>
        <taxon>Pseudomonadota</taxon>
        <taxon>Alphaproteobacteria</taxon>
        <taxon>Rhodobacterales</taxon>
        <taxon>Paracoccaceae</taxon>
        <taxon>Pseudooceanicola</taxon>
    </lineage>
</organism>
<dbReference type="CDD" id="cd16009">
    <property type="entry name" value="PPM"/>
    <property type="match status" value="1"/>
</dbReference>
<feature type="binding site" evidence="4">
    <location>
        <position position="312"/>
    </location>
    <ligand>
        <name>Mn(2+)</name>
        <dbReference type="ChEBI" id="CHEBI:29035"/>
        <label>2</label>
    </ligand>
</feature>
<feature type="binding site" evidence="4">
    <location>
        <position position="365"/>
    </location>
    <ligand>
        <name>Mn(2+)</name>
        <dbReference type="ChEBI" id="CHEBI:29035"/>
        <label>2</label>
    </ligand>
</feature>
<evidence type="ECO:0000256" key="2">
    <source>
        <dbReference type="ARBA" id="ARBA00022723"/>
    </source>
</evidence>
<evidence type="ECO:0000256" key="4">
    <source>
        <dbReference type="HAMAP-Rule" id="MF_00740"/>
    </source>
</evidence>
<dbReference type="SUPFAM" id="SSF143856">
    <property type="entry name" value="DeoB insert domain-like"/>
    <property type="match status" value="1"/>
</dbReference>
<sequence length="400" mass="42694">MSEDAARVFLCVLDSFGIGGAPDAGQFFNDGQPDTGANTLLHIAEACAAGACDDRGRTGPLHLPQMDRLGLDTALRLASGKGYPGAHPAGGAASWAVLESHSAGKDTQTGHWELAGLRLERDWHYFPREIPAFPPETLARLRAAGGLEGTLGNCHGSGSDLLAQYGAAHLQSGWPIVYTSADSVVQIAAHEDRFGLDRLLALCEAAAAIYHPMNVGRIIARPFLGSPETGFRRTANRHDYAITPPQDTLCDRVQARGGKVIGIGKIGDIFAGKGIDRVLKGPDDMALFDHLIETTGTAAPGDLVFANFVEFDSHYGHRRDISGYAAALERFDARLPEVLSRLRPGDQLLLSADHGNDPSWVGTDHTRERVPLLAAGRPLAEAGQILPFTDCARIVAQSLF</sequence>
<keyword evidence="2 4" id="KW-0479">Metal-binding</keyword>